<dbReference type="PROSITE" id="PS51462">
    <property type="entry name" value="NUDIX"/>
    <property type="match status" value="1"/>
</dbReference>
<evidence type="ECO:0000259" key="12">
    <source>
        <dbReference type="PROSITE" id="PS51462"/>
    </source>
</evidence>
<evidence type="ECO:0000313" key="14">
    <source>
        <dbReference type="EMBL" id="VEI72402.1"/>
    </source>
</evidence>
<evidence type="ECO:0000313" key="13">
    <source>
        <dbReference type="EMBL" id="MBH1928501.1"/>
    </source>
</evidence>
<dbReference type="InterPro" id="IPR015797">
    <property type="entry name" value="NUDIX_hydrolase-like_dom_sf"/>
</dbReference>
<dbReference type="FunFam" id="3.90.79.10:FF:000009">
    <property type="entry name" value="Isopentenyl-diphosphate Delta-isomerase"/>
    <property type="match status" value="1"/>
</dbReference>
<sequence length="181" mass="20270">MLEHHEQVILLDEHFHQSGTMDKAVVHTSQTPLHLAFSCYVFNREGQLLITRRALSKTAWPGVWSNSFCGHPQPGENQSDAIMRRAAFELGLSISPPELVVPRFQYCVTDASGVMENEFCPIYVARSDAQPQPNPLEVMEYAWVGIEQVIDAISAVPQVFSPWMALQLQQPELLKKIGALA</sequence>
<keyword evidence="9 10" id="KW-0413">Isomerase</keyword>
<feature type="binding site" evidence="10">
    <location>
        <position position="118"/>
    </location>
    <ligand>
        <name>Mn(2+)</name>
        <dbReference type="ChEBI" id="CHEBI:29035"/>
    </ligand>
</feature>
<keyword evidence="4 10" id="KW-0963">Cytoplasm</keyword>
<dbReference type="NCBIfam" id="NF002995">
    <property type="entry name" value="PRK03759.1"/>
    <property type="match status" value="1"/>
</dbReference>
<feature type="active site" evidence="10 11">
    <location>
        <position position="118"/>
    </location>
</feature>
<accession>A0A3S4X6X5</accession>
<feature type="active site" evidence="10 11">
    <location>
        <position position="69"/>
    </location>
</feature>
<evidence type="ECO:0000256" key="10">
    <source>
        <dbReference type="HAMAP-Rule" id="MF_00202"/>
    </source>
</evidence>
<comment type="subcellular location">
    <subcellularLocation>
        <location evidence="10">Cytoplasm</location>
    </subcellularLocation>
</comment>
<dbReference type="PANTHER" id="PTHR10885:SF0">
    <property type="entry name" value="ISOPENTENYL-DIPHOSPHATE DELTA-ISOMERASE"/>
    <property type="match status" value="1"/>
</dbReference>
<evidence type="ECO:0000256" key="5">
    <source>
        <dbReference type="ARBA" id="ARBA00022723"/>
    </source>
</evidence>
<dbReference type="EMBL" id="LR134493">
    <property type="protein sequence ID" value="VEI72402.1"/>
    <property type="molecule type" value="Genomic_DNA"/>
</dbReference>
<evidence type="ECO:0000256" key="7">
    <source>
        <dbReference type="ARBA" id="ARBA00023211"/>
    </source>
</evidence>
<keyword evidence="16" id="KW-1185">Reference proteome</keyword>
<dbReference type="GO" id="GO:0005737">
    <property type="term" value="C:cytoplasm"/>
    <property type="evidence" value="ECO:0007669"/>
    <property type="project" value="UniProtKB-SubCell"/>
</dbReference>
<dbReference type="NCBIfam" id="TIGR02150">
    <property type="entry name" value="IPP_isom_1"/>
    <property type="match status" value="1"/>
</dbReference>
<dbReference type="Proteomes" id="UP000624159">
    <property type="component" value="Unassembled WGS sequence"/>
</dbReference>
<comment type="catalytic activity">
    <reaction evidence="10">
        <text>isopentenyl diphosphate = dimethylallyl diphosphate</text>
        <dbReference type="Rhea" id="RHEA:23284"/>
        <dbReference type="ChEBI" id="CHEBI:57623"/>
        <dbReference type="ChEBI" id="CHEBI:128769"/>
        <dbReference type="EC" id="5.3.3.2"/>
    </reaction>
</comment>
<reference evidence="13 16" key="2">
    <citation type="submission" date="2020-11" db="EMBL/GenBank/DDBJ databases">
        <title>Enhanced detection system for hospital associated transmission using whole genome sequencing surveillance.</title>
        <authorList>
            <person name="Harrison L.H."/>
            <person name="Van Tyne D."/>
            <person name="Marsh J.W."/>
            <person name="Griffith M.P."/>
            <person name="Snyder D.J."/>
            <person name="Cooper V.S."/>
            <person name="Mustapha M."/>
        </authorList>
    </citation>
    <scope>NUCLEOTIDE SEQUENCE [LARGE SCALE GENOMIC DNA]</scope>
    <source>
        <strain evidence="13 16">SER00230</strain>
    </source>
</reference>
<evidence type="ECO:0000256" key="4">
    <source>
        <dbReference type="ARBA" id="ARBA00022490"/>
    </source>
</evidence>
<comment type="similarity">
    <text evidence="2 10">Belongs to the IPP isomerase type 1 family.</text>
</comment>
<dbReference type="UniPathway" id="UPA00059">
    <property type="reaction ID" value="UER00104"/>
</dbReference>
<evidence type="ECO:0000256" key="3">
    <source>
        <dbReference type="ARBA" id="ARBA00012057"/>
    </source>
</evidence>
<feature type="binding site" evidence="10">
    <location>
        <position position="71"/>
    </location>
    <ligand>
        <name>Mn(2+)</name>
        <dbReference type="ChEBI" id="CHEBI:29035"/>
    </ligand>
</feature>
<proteinExistence type="inferred from homology"/>
<dbReference type="GO" id="GO:0050992">
    <property type="term" value="P:dimethylallyl diphosphate biosynthetic process"/>
    <property type="evidence" value="ECO:0007669"/>
    <property type="project" value="UniProtKB-UniRule"/>
</dbReference>
<name>A0A3S4X6X5_SERRU</name>
<dbReference type="Pfam" id="PF00293">
    <property type="entry name" value="NUDIX"/>
    <property type="match status" value="1"/>
</dbReference>
<dbReference type="SUPFAM" id="SSF55811">
    <property type="entry name" value="Nudix"/>
    <property type="match status" value="1"/>
</dbReference>
<protein>
    <recommendedName>
        <fullName evidence="3 10">Isopentenyl-diphosphate Delta-isomerase</fullName>
        <shortName evidence="10">IPP isomerase</shortName>
        <ecNumber evidence="3 10">5.3.3.2</ecNumber>
    </recommendedName>
    <alternativeName>
        <fullName evidence="10">IPP:DMAPP isomerase</fullName>
    </alternativeName>
    <alternativeName>
        <fullName evidence="10">Isopentenyl pyrophosphate isomerase</fullName>
    </alternativeName>
</protein>
<comment type="function">
    <text evidence="10">Catalyzes the 1,3-allylic rearrangement of the homoallylic substrate isopentenyl (IPP) to its highly electrophilic allylic isomer, dimethylallyl diphosphate (DMAPP).</text>
</comment>
<evidence type="ECO:0000256" key="2">
    <source>
        <dbReference type="ARBA" id="ARBA00007579"/>
    </source>
</evidence>
<dbReference type="InterPro" id="IPR056375">
    <property type="entry name" value="Idi_bact"/>
</dbReference>
<dbReference type="GO" id="GO:0046872">
    <property type="term" value="F:metal ion binding"/>
    <property type="evidence" value="ECO:0007669"/>
    <property type="project" value="UniProtKB-KW"/>
</dbReference>
<dbReference type="EMBL" id="JADULK010000001">
    <property type="protein sequence ID" value="MBH1928501.1"/>
    <property type="molecule type" value="Genomic_DNA"/>
</dbReference>
<keyword evidence="7 10" id="KW-0464">Manganese</keyword>
<feature type="domain" description="Nudix hydrolase" evidence="12">
    <location>
        <begin position="32"/>
        <end position="166"/>
    </location>
</feature>
<keyword evidence="5 10" id="KW-0479">Metal-binding</keyword>
<dbReference type="PIRSF" id="PIRSF018427">
    <property type="entry name" value="Isopntndiph_ism"/>
    <property type="match status" value="1"/>
</dbReference>
<dbReference type="RefSeq" id="WP_126533386.1">
    <property type="nucleotide sequence ID" value="NZ_JADULK010000001.1"/>
</dbReference>
<dbReference type="HAMAP" id="MF_00202">
    <property type="entry name" value="Idi"/>
    <property type="match status" value="1"/>
</dbReference>
<dbReference type="InterPro" id="IPR011876">
    <property type="entry name" value="IsopentenylPP_isomerase_typ1"/>
</dbReference>
<evidence type="ECO:0000256" key="1">
    <source>
        <dbReference type="ARBA" id="ARBA00004826"/>
    </source>
</evidence>
<evidence type="ECO:0000313" key="16">
    <source>
        <dbReference type="Proteomes" id="UP000624159"/>
    </source>
</evidence>
<evidence type="ECO:0000256" key="6">
    <source>
        <dbReference type="ARBA" id="ARBA00022842"/>
    </source>
</evidence>
<dbReference type="GO" id="GO:0008299">
    <property type="term" value="P:isoprenoid biosynthetic process"/>
    <property type="evidence" value="ECO:0007669"/>
    <property type="project" value="UniProtKB-UniRule"/>
</dbReference>
<comment type="cofactor">
    <cofactor evidence="10">
        <name>Mg(2+)</name>
        <dbReference type="ChEBI" id="CHEBI:18420"/>
    </cofactor>
    <text evidence="10">Binds 1 Mg(2+) ion per subunit. The magnesium ion binds only when substrate is bound.</text>
</comment>
<comment type="pathway">
    <text evidence="1 10">Isoprenoid biosynthesis; dimethylallyl diphosphate biosynthesis; dimethylallyl diphosphate from isopentenyl diphosphate: step 1/1.</text>
</comment>
<dbReference type="GO" id="GO:0004452">
    <property type="term" value="F:isopentenyl-diphosphate delta-isomerase activity"/>
    <property type="evidence" value="ECO:0007669"/>
    <property type="project" value="UniProtKB-UniRule"/>
</dbReference>
<feature type="binding site" evidence="10">
    <location>
        <position position="89"/>
    </location>
    <ligand>
        <name>Mg(2+)</name>
        <dbReference type="ChEBI" id="CHEBI:18420"/>
    </ligand>
</feature>
<evidence type="ECO:0000256" key="8">
    <source>
        <dbReference type="ARBA" id="ARBA00023229"/>
    </source>
</evidence>
<dbReference type="Proteomes" id="UP000281904">
    <property type="component" value="Chromosome"/>
</dbReference>
<dbReference type="PANTHER" id="PTHR10885">
    <property type="entry name" value="ISOPENTENYL-DIPHOSPHATE DELTA-ISOMERASE"/>
    <property type="match status" value="1"/>
</dbReference>
<evidence type="ECO:0000313" key="15">
    <source>
        <dbReference type="Proteomes" id="UP000281904"/>
    </source>
</evidence>
<evidence type="ECO:0000256" key="9">
    <source>
        <dbReference type="ARBA" id="ARBA00023235"/>
    </source>
</evidence>
<gene>
    <name evidence="10 14" type="primary">idi</name>
    <name evidence="13" type="ORF">I5U13_02310</name>
    <name evidence="14" type="ORF">NCTC10036_04682</name>
</gene>
<keyword evidence="6 10" id="KW-0460">Magnesium</keyword>
<feature type="binding site" evidence="10">
    <location>
        <position position="27"/>
    </location>
    <ligand>
        <name>Mn(2+)</name>
        <dbReference type="ChEBI" id="CHEBI:29035"/>
    </ligand>
</feature>
<organism evidence="14 15">
    <name type="scientific">Serratia rubidaea</name>
    <name type="common">Serratia marinorubra</name>
    <dbReference type="NCBI Taxonomy" id="61652"/>
    <lineage>
        <taxon>Bacteria</taxon>
        <taxon>Pseudomonadati</taxon>
        <taxon>Pseudomonadota</taxon>
        <taxon>Gammaproteobacteria</taxon>
        <taxon>Enterobacterales</taxon>
        <taxon>Yersiniaceae</taxon>
        <taxon>Serratia</taxon>
    </lineage>
</organism>
<keyword evidence="8 10" id="KW-0414">Isoprene biosynthesis</keyword>
<dbReference type="Gene3D" id="3.90.79.10">
    <property type="entry name" value="Nucleoside Triphosphate Pyrophosphohydrolase"/>
    <property type="match status" value="1"/>
</dbReference>
<comment type="subunit">
    <text evidence="10">Homodimer.</text>
</comment>
<comment type="cofactor">
    <cofactor evidence="10">
        <name>Mn(2+)</name>
        <dbReference type="ChEBI" id="CHEBI:29035"/>
    </cofactor>
    <text evidence="10">Binds 1 Mn(2+) ion per subunit.</text>
</comment>
<dbReference type="AlphaFoldDB" id="A0A3S4X6X5"/>
<feature type="binding site" evidence="10">
    <location>
        <position position="116"/>
    </location>
    <ligand>
        <name>Mn(2+)</name>
        <dbReference type="ChEBI" id="CHEBI:29035"/>
    </ligand>
</feature>
<dbReference type="InterPro" id="IPR000086">
    <property type="entry name" value="NUDIX_hydrolase_dom"/>
</dbReference>
<dbReference type="EC" id="5.3.3.2" evidence="3 10"/>
<feature type="binding site" evidence="10">
    <location>
        <position position="34"/>
    </location>
    <ligand>
        <name>Mn(2+)</name>
        <dbReference type="ChEBI" id="CHEBI:29035"/>
    </ligand>
</feature>
<evidence type="ECO:0000256" key="11">
    <source>
        <dbReference type="PIRSR" id="PIRSR018427-1"/>
    </source>
</evidence>
<dbReference type="CDD" id="cd02885">
    <property type="entry name" value="NUDIX_IPP_Isomerase"/>
    <property type="match status" value="1"/>
</dbReference>
<reference evidence="14 15" key="1">
    <citation type="submission" date="2018-12" db="EMBL/GenBank/DDBJ databases">
        <authorList>
            <consortium name="Pathogen Informatics"/>
        </authorList>
    </citation>
    <scope>NUCLEOTIDE SEQUENCE [LARGE SCALE GENOMIC DNA]</scope>
    <source>
        <strain evidence="14 15">NCTC10036</strain>
    </source>
</reference>